<organism evidence="3 4">
    <name type="scientific">Brevundimonas basaltis</name>
    <dbReference type="NCBI Taxonomy" id="472166"/>
    <lineage>
        <taxon>Bacteria</taxon>
        <taxon>Pseudomonadati</taxon>
        <taxon>Pseudomonadota</taxon>
        <taxon>Alphaproteobacteria</taxon>
        <taxon>Caulobacterales</taxon>
        <taxon>Caulobacteraceae</taxon>
        <taxon>Brevundimonas</taxon>
    </lineage>
</organism>
<gene>
    <name evidence="3" type="ORF">HNQ67_000909</name>
</gene>
<sequence>MKGSKAAGMAVAAALAVGVIAGAGLLYANRDAFFKAAAPEPPAKSDLARFARGSLTRLETPAATPMAPDYVFRTRDGAEARFADFRGKVVVVNLWAMWCAPCRTEMPTLARLDEAYPDDRLVVLPINVDATEDGLADARSFIDVHEPLPLYSDMTFRLPFELPGEGKMPQTVLLDRQGRIRAHFSGEADWASPEARALVDALLAEPAA</sequence>
<feature type="domain" description="Thioredoxin" evidence="2">
    <location>
        <begin position="61"/>
        <end position="204"/>
    </location>
</feature>
<evidence type="ECO:0000313" key="3">
    <source>
        <dbReference type="EMBL" id="MBB5291395.1"/>
    </source>
</evidence>
<dbReference type="InterPro" id="IPR013766">
    <property type="entry name" value="Thioredoxin_domain"/>
</dbReference>
<keyword evidence="4" id="KW-1185">Reference proteome</keyword>
<keyword evidence="1" id="KW-0676">Redox-active center</keyword>
<dbReference type="GO" id="GO:0016853">
    <property type="term" value="F:isomerase activity"/>
    <property type="evidence" value="ECO:0007669"/>
    <property type="project" value="UniProtKB-KW"/>
</dbReference>
<keyword evidence="3" id="KW-0413">Isomerase</keyword>
<accession>A0A7W8HX30</accession>
<dbReference type="InterPro" id="IPR050553">
    <property type="entry name" value="Thioredoxin_ResA/DsbE_sf"/>
</dbReference>
<dbReference type="GO" id="GO:0016209">
    <property type="term" value="F:antioxidant activity"/>
    <property type="evidence" value="ECO:0007669"/>
    <property type="project" value="InterPro"/>
</dbReference>
<dbReference type="Pfam" id="PF00578">
    <property type="entry name" value="AhpC-TSA"/>
    <property type="match status" value="1"/>
</dbReference>
<dbReference type="RefSeq" id="WP_183252827.1">
    <property type="nucleotide sequence ID" value="NZ_BAAAFF010000006.1"/>
</dbReference>
<name>A0A7W8HX30_9CAUL</name>
<evidence type="ECO:0000259" key="2">
    <source>
        <dbReference type="PROSITE" id="PS51352"/>
    </source>
</evidence>
<dbReference type="CDD" id="cd02966">
    <property type="entry name" value="TlpA_like_family"/>
    <property type="match status" value="1"/>
</dbReference>
<protein>
    <submittedName>
        <fullName evidence="3">Thiol-disulfide isomerase/thioredoxin</fullName>
    </submittedName>
</protein>
<dbReference type="InterPro" id="IPR017937">
    <property type="entry name" value="Thioredoxin_CS"/>
</dbReference>
<evidence type="ECO:0000256" key="1">
    <source>
        <dbReference type="ARBA" id="ARBA00023284"/>
    </source>
</evidence>
<dbReference type="Proteomes" id="UP000566663">
    <property type="component" value="Unassembled WGS sequence"/>
</dbReference>
<dbReference type="GO" id="GO:0015036">
    <property type="term" value="F:disulfide oxidoreductase activity"/>
    <property type="evidence" value="ECO:0007669"/>
    <property type="project" value="UniProtKB-ARBA"/>
</dbReference>
<dbReference type="PROSITE" id="PS00194">
    <property type="entry name" value="THIOREDOXIN_1"/>
    <property type="match status" value="1"/>
</dbReference>
<dbReference type="InterPro" id="IPR000866">
    <property type="entry name" value="AhpC/TSA"/>
</dbReference>
<evidence type="ECO:0000313" key="4">
    <source>
        <dbReference type="Proteomes" id="UP000566663"/>
    </source>
</evidence>
<comment type="caution">
    <text evidence="3">The sequence shown here is derived from an EMBL/GenBank/DDBJ whole genome shotgun (WGS) entry which is preliminary data.</text>
</comment>
<dbReference type="InterPro" id="IPR036249">
    <property type="entry name" value="Thioredoxin-like_sf"/>
</dbReference>
<dbReference type="PROSITE" id="PS51352">
    <property type="entry name" value="THIOREDOXIN_2"/>
    <property type="match status" value="1"/>
</dbReference>
<dbReference type="PANTHER" id="PTHR42852:SF17">
    <property type="entry name" value="THIOREDOXIN-LIKE PROTEIN HI_1115"/>
    <property type="match status" value="1"/>
</dbReference>
<dbReference type="SUPFAM" id="SSF52833">
    <property type="entry name" value="Thioredoxin-like"/>
    <property type="match status" value="1"/>
</dbReference>
<proteinExistence type="predicted"/>
<dbReference type="AlphaFoldDB" id="A0A7W8HX30"/>
<dbReference type="EMBL" id="JACHFZ010000002">
    <property type="protein sequence ID" value="MBB5291395.1"/>
    <property type="molecule type" value="Genomic_DNA"/>
</dbReference>
<reference evidence="3 4" key="1">
    <citation type="submission" date="2020-08" db="EMBL/GenBank/DDBJ databases">
        <title>Genomic Encyclopedia of Type Strains, Phase IV (KMG-IV): sequencing the most valuable type-strain genomes for metagenomic binning, comparative biology and taxonomic classification.</title>
        <authorList>
            <person name="Goeker M."/>
        </authorList>
    </citation>
    <scope>NUCLEOTIDE SEQUENCE [LARGE SCALE GENOMIC DNA]</scope>
    <source>
        <strain evidence="3 4">DSM 25335</strain>
    </source>
</reference>
<dbReference type="Gene3D" id="3.40.30.10">
    <property type="entry name" value="Glutaredoxin"/>
    <property type="match status" value="1"/>
</dbReference>
<dbReference type="PANTHER" id="PTHR42852">
    <property type="entry name" value="THIOL:DISULFIDE INTERCHANGE PROTEIN DSBE"/>
    <property type="match status" value="1"/>
</dbReference>